<evidence type="ECO:0000256" key="1">
    <source>
        <dbReference type="SAM" id="MobiDB-lite"/>
    </source>
</evidence>
<evidence type="ECO:0000313" key="3">
    <source>
        <dbReference type="Proteomes" id="UP001204615"/>
    </source>
</evidence>
<feature type="compositionally biased region" description="Pro residues" evidence="1">
    <location>
        <begin position="262"/>
        <end position="280"/>
    </location>
</feature>
<dbReference type="Gene3D" id="3.40.1730.10">
    <property type="entry name" value="pa0076 domain"/>
    <property type="match status" value="1"/>
</dbReference>
<dbReference type="NCBIfam" id="TIGR03373">
    <property type="entry name" value="VI_minor_4"/>
    <property type="match status" value="1"/>
</dbReference>
<comment type="caution">
    <text evidence="2">The sequence shown here is derived from an EMBL/GenBank/DDBJ whole genome shotgun (WGS) entry which is preliminary data.</text>
</comment>
<accession>A0ABT1FB49</accession>
<organism evidence="2 3">
    <name type="scientific">Dyella lutea</name>
    <dbReference type="NCBI Taxonomy" id="2950441"/>
    <lineage>
        <taxon>Bacteria</taxon>
        <taxon>Pseudomonadati</taxon>
        <taxon>Pseudomonadota</taxon>
        <taxon>Gammaproteobacteria</taxon>
        <taxon>Lysobacterales</taxon>
        <taxon>Rhodanobacteraceae</taxon>
        <taxon>Dyella</taxon>
    </lineage>
</organism>
<keyword evidence="3" id="KW-1185">Reference proteome</keyword>
<sequence length="549" mass="56999">MPNPTGGMTASVGFFGKLAGAGDFVQRRLPGDFVERWDRHFEHAVAASRERLGAGWQERWFASPAWRFVLAPGVCGDSAWAGVMAPAADRVGRCFPMVMAAPLGRDPAACTRTLREAQRWFDVLEVAHAEARRQAWGADAFDARLAALPGPQEVIRSDPSAALAGIDWRGAAQWRMPLRVHGHDERFLELLWSQLAASGPSWCLWWTHGAAMVPASAMATQGLPAPSGFAAFLDAGQDGEGWRTLRSFAPGANAGAAATPAPAAPAPAPAMMPPQPPPGAPAHVDADTTASRVLASATAPVPDDVTVPGFARGTPEAAPAPAPAVELESPASATAPARCAVYRSMDGALTVLAADDGAHDARCCAAATAQAVAASMAPGEFSGGMHLLRERLLARHPALQASSEDLIDPVMEDAAVVALHTTGRWAAVLRMGTAEVWQWRRGQMRPVFAGDAASAGAGVDTLLGARRGAVAVGLGGSGAPESEDIVCAVEPGDRFLLLATRRLMGLDQALLAQALAMPDPSHARALIAQAAALGTDPAPWPLAVIEVAA</sequence>
<dbReference type="EMBL" id="JAMZEK010000002">
    <property type="protein sequence ID" value="MCP1374587.1"/>
    <property type="molecule type" value="Genomic_DNA"/>
</dbReference>
<reference evidence="2 3" key="1">
    <citation type="submission" date="2022-06" db="EMBL/GenBank/DDBJ databases">
        <title>Dyella sp. Sa strain:Sa Genome sequencing.</title>
        <authorList>
            <person name="Park S."/>
        </authorList>
    </citation>
    <scope>NUCLEOTIDE SEQUENCE [LARGE SCALE GENOMIC DNA]</scope>
    <source>
        <strain evidence="2 3">Sa</strain>
    </source>
</reference>
<proteinExistence type="predicted"/>
<feature type="compositionally biased region" description="Low complexity" evidence="1">
    <location>
        <begin position="315"/>
        <end position="329"/>
    </location>
</feature>
<dbReference type="InterPro" id="IPR017748">
    <property type="entry name" value="TagF"/>
</dbReference>
<dbReference type="RefSeq" id="WP_253566351.1">
    <property type="nucleotide sequence ID" value="NZ_JAMZEK010000002.1"/>
</dbReference>
<dbReference type="Proteomes" id="UP001204615">
    <property type="component" value="Unassembled WGS sequence"/>
</dbReference>
<name>A0ABT1FB49_9GAMM</name>
<feature type="region of interest" description="Disordered" evidence="1">
    <location>
        <begin position="302"/>
        <end position="329"/>
    </location>
</feature>
<protein>
    <submittedName>
        <fullName evidence="2">Type VI secretion system-associated protein TagF</fullName>
    </submittedName>
</protein>
<dbReference type="Pfam" id="PF09867">
    <property type="entry name" value="TagF_N"/>
    <property type="match status" value="1"/>
</dbReference>
<dbReference type="InterPro" id="IPR038225">
    <property type="entry name" value="TagF_sf"/>
</dbReference>
<feature type="region of interest" description="Disordered" evidence="1">
    <location>
        <begin position="253"/>
        <end position="285"/>
    </location>
</feature>
<gene>
    <name evidence="2" type="primary">tagF</name>
    <name evidence="2" type="ORF">NC595_10980</name>
</gene>
<evidence type="ECO:0000313" key="2">
    <source>
        <dbReference type="EMBL" id="MCP1374587.1"/>
    </source>
</evidence>